<keyword evidence="3" id="KW-1185">Reference proteome</keyword>
<dbReference type="RefSeq" id="WP_184911414.1">
    <property type="nucleotide sequence ID" value="NZ_JACHJR010000001.1"/>
</dbReference>
<keyword evidence="1" id="KW-1133">Transmembrane helix</keyword>
<gene>
    <name evidence="2" type="ORF">F4556_000621</name>
</gene>
<feature type="transmembrane region" description="Helical" evidence="1">
    <location>
        <begin position="41"/>
        <end position="59"/>
    </location>
</feature>
<keyword evidence="1" id="KW-0472">Membrane</keyword>
<organism evidence="2 3">
    <name type="scientific">Kitasatospora gansuensis</name>
    <dbReference type="NCBI Taxonomy" id="258050"/>
    <lineage>
        <taxon>Bacteria</taxon>
        <taxon>Bacillati</taxon>
        <taxon>Actinomycetota</taxon>
        <taxon>Actinomycetes</taxon>
        <taxon>Kitasatosporales</taxon>
        <taxon>Streptomycetaceae</taxon>
        <taxon>Kitasatospora</taxon>
    </lineage>
</organism>
<accession>A0A7W7S8X9</accession>
<evidence type="ECO:0000313" key="3">
    <source>
        <dbReference type="Proteomes" id="UP000573327"/>
    </source>
</evidence>
<keyword evidence="1" id="KW-0812">Transmembrane</keyword>
<dbReference type="EMBL" id="JACHJR010000001">
    <property type="protein sequence ID" value="MBB4945086.1"/>
    <property type="molecule type" value="Genomic_DNA"/>
</dbReference>
<feature type="transmembrane region" description="Helical" evidence="1">
    <location>
        <begin position="71"/>
        <end position="93"/>
    </location>
</feature>
<dbReference type="Proteomes" id="UP000573327">
    <property type="component" value="Unassembled WGS sequence"/>
</dbReference>
<sequence>MTAGRPGPAGLLRPFVAAGSAGTLLGAGLTPGGPGSPDRPWCGAALLGLAVAVALLLVLRSRPAAPRAAAPWAAGPWSAVGLLLVGCGVPAAVALDSPLVVGPVVAVAVFAGAAAARFAGRAALAGALAGAVAGAAAPALTAAVAGGLASTYGLLLLAAAACEADLAPRVPTRTT</sequence>
<evidence type="ECO:0000256" key="1">
    <source>
        <dbReference type="SAM" id="Phobius"/>
    </source>
</evidence>
<name>A0A7W7S8X9_9ACTN</name>
<evidence type="ECO:0000313" key="2">
    <source>
        <dbReference type="EMBL" id="MBB4945086.1"/>
    </source>
</evidence>
<comment type="caution">
    <text evidence="2">The sequence shown here is derived from an EMBL/GenBank/DDBJ whole genome shotgun (WGS) entry which is preliminary data.</text>
</comment>
<reference evidence="2 3" key="1">
    <citation type="submission" date="2020-08" db="EMBL/GenBank/DDBJ databases">
        <title>Sequencing the genomes of 1000 actinobacteria strains.</title>
        <authorList>
            <person name="Klenk H.-P."/>
        </authorList>
    </citation>
    <scope>NUCLEOTIDE SEQUENCE [LARGE SCALE GENOMIC DNA]</scope>
    <source>
        <strain evidence="2 3">DSM 44786</strain>
    </source>
</reference>
<feature type="transmembrane region" description="Helical" evidence="1">
    <location>
        <begin position="99"/>
        <end position="120"/>
    </location>
</feature>
<feature type="transmembrane region" description="Helical" evidence="1">
    <location>
        <begin position="12"/>
        <end position="29"/>
    </location>
</feature>
<dbReference type="AlphaFoldDB" id="A0A7W7S8X9"/>
<protein>
    <submittedName>
        <fullName evidence="2">Uncharacterized protein</fullName>
    </submittedName>
</protein>
<feature type="transmembrane region" description="Helical" evidence="1">
    <location>
        <begin position="127"/>
        <end position="149"/>
    </location>
</feature>
<proteinExistence type="predicted"/>